<organism evidence="7 8">
    <name type="scientific">Candidatus Falkowbacteria bacterium GW2011_GWF2_39_8</name>
    <dbReference type="NCBI Taxonomy" id="1618642"/>
    <lineage>
        <taxon>Bacteria</taxon>
        <taxon>Candidatus Falkowiibacteriota</taxon>
    </lineage>
</organism>
<dbReference type="EMBL" id="LBXO01000039">
    <property type="protein sequence ID" value="KKR32234.1"/>
    <property type="molecule type" value="Genomic_DNA"/>
</dbReference>
<evidence type="ECO:0000313" key="8">
    <source>
        <dbReference type="Proteomes" id="UP000034137"/>
    </source>
</evidence>
<dbReference type="InterPro" id="IPR036365">
    <property type="entry name" value="PGBD-like_sf"/>
</dbReference>
<evidence type="ECO:0000256" key="1">
    <source>
        <dbReference type="ARBA" id="ARBA00004613"/>
    </source>
</evidence>
<protein>
    <submittedName>
        <fullName evidence="7">Thrombospondin type 3 repeat superfamily protein</fullName>
    </submittedName>
</protein>
<dbReference type="InterPro" id="IPR002477">
    <property type="entry name" value="Peptidoglycan-bd-like"/>
</dbReference>
<feature type="region of interest" description="Disordered" evidence="5">
    <location>
        <begin position="14"/>
        <end position="41"/>
    </location>
</feature>
<dbReference type="AlphaFoldDB" id="A0A0G0PVP9"/>
<name>A0A0G0PVP9_9BACT</name>
<keyword evidence="2" id="KW-0964">Secreted</keyword>
<evidence type="ECO:0000256" key="2">
    <source>
        <dbReference type="ARBA" id="ARBA00022525"/>
    </source>
</evidence>
<dbReference type="InterPro" id="IPR036366">
    <property type="entry name" value="PGBDSf"/>
</dbReference>
<accession>A0A0G0PVP9</accession>
<dbReference type="Pfam" id="PF01471">
    <property type="entry name" value="PG_binding_1"/>
    <property type="match status" value="1"/>
</dbReference>
<reference evidence="7 8" key="1">
    <citation type="journal article" date="2015" name="Nature">
        <title>rRNA introns, odd ribosomes, and small enigmatic genomes across a large radiation of phyla.</title>
        <authorList>
            <person name="Brown C.T."/>
            <person name="Hug L.A."/>
            <person name="Thomas B.C."/>
            <person name="Sharon I."/>
            <person name="Castelle C.J."/>
            <person name="Singh A."/>
            <person name="Wilkins M.J."/>
            <person name="Williams K.H."/>
            <person name="Banfield J.F."/>
        </authorList>
    </citation>
    <scope>NUCLEOTIDE SEQUENCE [LARGE SCALE GENOMIC DNA]</scope>
</reference>
<dbReference type="InterPro" id="IPR059100">
    <property type="entry name" value="TSP3_bac"/>
</dbReference>
<dbReference type="Proteomes" id="UP000034137">
    <property type="component" value="Unassembled WGS sequence"/>
</dbReference>
<evidence type="ECO:0000313" key="7">
    <source>
        <dbReference type="EMBL" id="KKR32234.1"/>
    </source>
</evidence>
<evidence type="ECO:0000259" key="6">
    <source>
        <dbReference type="Pfam" id="PF01471"/>
    </source>
</evidence>
<feature type="compositionally biased region" description="Low complexity" evidence="5">
    <location>
        <begin position="15"/>
        <end position="41"/>
    </location>
</feature>
<gene>
    <name evidence="7" type="ORF">UT64_C0039G0013</name>
</gene>
<dbReference type="Pfam" id="PF18884">
    <property type="entry name" value="TSP3_bac"/>
    <property type="match status" value="2"/>
</dbReference>
<proteinExistence type="predicted"/>
<feature type="domain" description="Peptidoglycan binding-like" evidence="6">
    <location>
        <begin position="62"/>
        <end position="117"/>
    </location>
</feature>
<dbReference type="Gene3D" id="1.10.101.10">
    <property type="entry name" value="PGBD-like superfamily/PGBD"/>
    <property type="match status" value="1"/>
</dbReference>
<comment type="caution">
    <text evidence="7">The sequence shown here is derived from an EMBL/GenBank/DDBJ whole genome shotgun (WGS) entry which is preliminary data.</text>
</comment>
<keyword evidence="4" id="KW-0106">Calcium</keyword>
<comment type="subcellular location">
    <subcellularLocation>
        <location evidence="1">Secreted</location>
    </subcellularLocation>
</comment>
<evidence type="ECO:0000256" key="5">
    <source>
        <dbReference type="SAM" id="MobiDB-lite"/>
    </source>
</evidence>
<evidence type="ECO:0000256" key="3">
    <source>
        <dbReference type="ARBA" id="ARBA00022729"/>
    </source>
</evidence>
<keyword evidence="3" id="KW-0732">Signal</keyword>
<evidence type="ECO:0000256" key="4">
    <source>
        <dbReference type="ARBA" id="ARBA00022837"/>
    </source>
</evidence>
<sequence length="311" mass="33395">MTSDQQIAVQKACQPAIPATPATPATSTTPSTPAVPATPATPAVPAASQFIFTKKLEYGMKNDDVLQLQLRMEAEKLLTATPNGYFGNGTLQAVKDFQKKNNLNVTGVVDAATMEKLNTTIPPNAGMASIAVINDALYLKLKGRIILKVEAKGEAYYINPSDKRMYSLGRPDDAFKVMREKGIGITNAILNKIQIGLSDLSGADTDGDGLSDLLETAIGTDLNKADTDGDGFGDKEELINGFNPKGTGNISTQIIPSYAGKIFLQVEGKGEAWYVNPVDNKRYFLGRPADAFNVMRKLGLGIANKDFDRMK</sequence>
<dbReference type="SUPFAM" id="SSF47090">
    <property type="entry name" value="PGBD-like"/>
    <property type="match status" value="1"/>
</dbReference>